<sequence length="416" mass="42131">MVEVPPARADLAPRVVRPLDEHAAAVLALAGPLPTVTAPLAQAAGRALAVDVRSGVDLPPWDSSAMDGYAVRAADLRPGAVLDVVDDVPAGDTREVTVPDGAVTRIMTGAPVPSGADAVLPVELTDGGTARVRVDDVVAPGAHVRHRGEDVRAGDVVLRAGDVLGAGAVGLLAATGHAHVAVHARPRVAVLSTGSELVPPGTPLRHGQIHESNGPQLAAAAAAAGAEVVLLAAVRDDVDGVRAALADAAARADVVVTTGGVSVGAYDVVRDALLAGGRAELVHVRMQPGKPQAVAVLPDGTPVLGLPGNPVSCFVSFEVFVRPLLRRMLGASDVHRRRLTASVPDALSSPAGRRQLLRARLDWTGGTPVAVPVGGPGSHLLGALARADALIDVPEDVTHVAAGDAVTVIDLREHDA</sequence>
<dbReference type="Pfam" id="PF03453">
    <property type="entry name" value="MoeA_N"/>
    <property type="match status" value="1"/>
</dbReference>
<dbReference type="InterPro" id="IPR036425">
    <property type="entry name" value="MoaB/Mog-like_dom_sf"/>
</dbReference>
<dbReference type="InterPro" id="IPR001453">
    <property type="entry name" value="MoaB/Mog_dom"/>
</dbReference>
<gene>
    <name evidence="9" type="ORF">JO380_003519</name>
</gene>
<dbReference type="Gene3D" id="2.40.340.10">
    <property type="entry name" value="MoeA, C-terminal, domain IV"/>
    <property type="match status" value="1"/>
</dbReference>
<dbReference type="CDD" id="cd00887">
    <property type="entry name" value="MoeA"/>
    <property type="match status" value="1"/>
</dbReference>
<comment type="catalytic activity">
    <reaction evidence="6">
        <text>adenylyl-molybdopterin + molybdate = Mo-molybdopterin + AMP + H(+)</text>
        <dbReference type="Rhea" id="RHEA:35047"/>
        <dbReference type="ChEBI" id="CHEBI:15378"/>
        <dbReference type="ChEBI" id="CHEBI:36264"/>
        <dbReference type="ChEBI" id="CHEBI:62727"/>
        <dbReference type="ChEBI" id="CHEBI:71302"/>
        <dbReference type="ChEBI" id="CHEBI:456215"/>
        <dbReference type="EC" id="2.10.1.1"/>
    </reaction>
</comment>
<comment type="cofactor">
    <cofactor evidence="7">
        <name>Mg(2+)</name>
        <dbReference type="ChEBI" id="CHEBI:18420"/>
    </cofactor>
</comment>
<dbReference type="Gene3D" id="2.170.190.11">
    <property type="entry name" value="Molybdopterin biosynthesis moea protein, domain 3"/>
    <property type="match status" value="1"/>
</dbReference>
<evidence type="ECO:0000256" key="2">
    <source>
        <dbReference type="ARBA" id="ARBA00005046"/>
    </source>
</evidence>
<keyword evidence="10" id="KW-1185">Reference proteome</keyword>
<dbReference type="InterPro" id="IPR036135">
    <property type="entry name" value="MoeA_linker/N_sf"/>
</dbReference>
<comment type="pathway">
    <text evidence="2 7">Cofactor biosynthesis; molybdopterin biosynthesis.</text>
</comment>
<evidence type="ECO:0000256" key="4">
    <source>
        <dbReference type="ARBA" id="ARBA00022505"/>
    </source>
</evidence>
<evidence type="ECO:0000256" key="5">
    <source>
        <dbReference type="ARBA" id="ARBA00023150"/>
    </source>
</evidence>
<protein>
    <recommendedName>
        <fullName evidence="7">Molybdopterin molybdenumtransferase</fullName>
        <ecNumber evidence="7">2.10.1.1</ecNumber>
    </recommendedName>
</protein>
<comment type="function">
    <text evidence="1 7">Catalyzes the insertion of molybdate into adenylated molybdopterin with the concomitant release of AMP.</text>
</comment>
<dbReference type="Proteomes" id="UP001240250">
    <property type="component" value="Unassembled WGS sequence"/>
</dbReference>
<evidence type="ECO:0000313" key="10">
    <source>
        <dbReference type="Proteomes" id="UP001240250"/>
    </source>
</evidence>
<reference evidence="9 10" key="1">
    <citation type="submission" date="2023-07" db="EMBL/GenBank/DDBJ databases">
        <title>Sequencing the genomes of 1000 actinobacteria strains.</title>
        <authorList>
            <person name="Klenk H.-P."/>
        </authorList>
    </citation>
    <scope>NUCLEOTIDE SEQUENCE [LARGE SCALE GENOMIC DNA]</scope>
    <source>
        <strain evidence="9 10">DSM 14785</strain>
    </source>
</reference>
<evidence type="ECO:0000313" key="9">
    <source>
        <dbReference type="EMBL" id="MDQ0427138.1"/>
    </source>
</evidence>
<dbReference type="Pfam" id="PF00994">
    <property type="entry name" value="MoCF_biosynth"/>
    <property type="match status" value="1"/>
</dbReference>
<dbReference type="InterPro" id="IPR005110">
    <property type="entry name" value="MoeA_linker/N"/>
</dbReference>
<organism evidence="9 10">
    <name type="scientific">Cellulomonas iranensis</name>
    <dbReference type="NCBI Taxonomy" id="76862"/>
    <lineage>
        <taxon>Bacteria</taxon>
        <taxon>Bacillati</taxon>
        <taxon>Actinomycetota</taxon>
        <taxon>Actinomycetes</taxon>
        <taxon>Micrococcales</taxon>
        <taxon>Cellulomonadaceae</taxon>
        <taxon>Cellulomonas</taxon>
    </lineage>
</organism>
<dbReference type="EC" id="2.10.1.1" evidence="7"/>
<keyword evidence="7" id="KW-0479">Metal-binding</keyword>
<dbReference type="PANTHER" id="PTHR10192:SF5">
    <property type="entry name" value="GEPHYRIN"/>
    <property type="match status" value="1"/>
</dbReference>
<dbReference type="InterPro" id="IPR036688">
    <property type="entry name" value="MoeA_C_domain_IV_sf"/>
</dbReference>
<dbReference type="Gene3D" id="3.40.980.10">
    <property type="entry name" value="MoaB/Mog-like domain"/>
    <property type="match status" value="1"/>
</dbReference>
<dbReference type="SMART" id="SM00852">
    <property type="entry name" value="MoCF_biosynth"/>
    <property type="match status" value="1"/>
</dbReference>
<evidence type="ECO:0000256" key="1">
    <source>
        <dbReference type="ARBA" id="ARBA00002901"/>
    </source>
</evidence>
<evidence type="ECO:0000256" key="6">
    <source>
        <dbReference type="ARBA" id="ARBA00047317"/>
    </source>
</evidence>
<dbReference type="SUPFAM" id="SSF63882">
    <property type="entry name" value="MoeA N-terminal region -like"/>
    <property type="match status" value="1"/>
</dbReference>
<dbReference type="InterPro" id="IPR038987">
    <property type="entry name" value="MoeA-like"/>
</dbReference>
<dbReference type="NCBIfam" id="TIGR00177">
    <property type="entry name" value="molyb_syn"/>
    <property type="match status" value="1"/>
</dbReference>
<dbReference type="GO" id="GO:0061599">
    <property type="term" value="F:molybdopterin molybdotransferase activity"/>
    <property type="evidence" value="ECO:0007669"/>
    <property type="project" value="UniProtKB-EC"/>
</dbReference>
<name>A0ABU0GPA9_9CELL</name>
<keyword evidence="4 7" id="KW-0500">Molybdenum</keyword>
<accession>A0ABU0GPA9</accession>
<dbReference type="PANTHER" id="PTHR10192">
    <property type="entry name" value="MOLYBDOPTERIN BIOSYNTHESIS PROTEIN"/>
    <property type="match status" value="1"/>
</dbReference>
<keyword evidence="5 7" id="KW-0501">Molybdenum cofactor biosynthesis</keyword>
<dbReference type="Pfam" id="PF03454">
    <property type="entry name" value="MoeA_C"/>
    <property type="match status" value="1"/>
</dbReference>
<dbReference type="SUPFAM" id="SSF53218">
    <property type="entry name" value="Molybdenum cofactor biosynthesis proteins"/>
    <property type="match status" value="1"/>
</dbReference>
<keyword evidence="7 9" id="KW-0808">Transferase</keyword>
<dbReference type="Gene3D" id="3.90.105.10">
    <property type="entry name" value="Molybdopterin biosynthesis moea protein, domain 2"/>
    <property type="match status" value="1"/>
</dbReference>
<evidence type="ECO:0000256" key="3">
    <source>
        <dbReference type="ARBA" id="ARBA00010763"/>
    </source>
</evidence>
<dbReference type="EMBL" id="JAUSVM010000001">
    <property type="protein sequence ID" value="MDQ0427138.1"/>
    <property type="molecule type" value="Genomic_DNA"/>
</dbReference>
<keyword evidence="7" id="KW-0460">Magnesium</keyword>
<dbReference type="SUPFAM" id="SSF63867">
    <property type="entry name" value="MoeA C-terminal domain-like"/>
    <property type="match status" value="1"/>
</dbReference>
<comment type="similarity">
    <text evidence="3 7">Belongs to the MoeA family.</text>
</comment>
<dbReference type="NCBIfam" id="NF045515">
    <property type="entry name" value="Glp_gephyrin"/>
    <property type="match status" value="1"/>
</dbReference>
<proteinExistence type="inferred from homology"/>
<dbReference type="RefSeq" id="WP_070319098.1">
    <property type="nucleotide sequence ID" value="NZ_JAUSVM010000001.1"/>
</dbReference>
<dbReference type="InterPro" id="IPR005111">
    <property type="entry name" value="MoeA_C_domain_IV"/>
</dbReference>
<evidence type="ECO:0000259" key="8">
    <source>
        <dbReference type="SMART" id="SM00852"/>
    </source>
</evidence>
<feature type="domain" description="MoaB/Mog" evidence="8">
    <location>
        <begin position="189"/>
        <end position="327"/>
    </location>
</feature>
<comment type="caution">
    <text evidence="9">The sequence shown here is derived from an EMBL/GenBank/DDBJ whole genome shotgun (WGS) entry which is preliminary data.</text>
</comment>
<evidence type="ECO:0000256" key="7">
    <source>
        <dbReference type="RuleBase" id="RU365090"/>
    </source>
</evidence>